<keyword evidence="1" id="KW-0472">Membrane</keyword>
<keyword evidence="1" id="KW-0812">Transmembrane</keyword>
<keyword evidence="3" id="KW-1185">Reference proteome</keyword>
<name>A0ABS8LYW5_9FLAO</name>
<evidence type="ECO:0000313" key="2">
    <source>
        <dbReference type="EMBL" id="MCC9017237.1"/>
    </source>
</evidence>
<reference evidence="2" key="1">
    <citation type="submission" date="2021-11" db="EMBL/GenBank/DDBJ databases">
        <title>Description of novel Flavobacterium species.</title>
        <authorList>
            <person name="Saticioglu I.B."/>
            <person name="Ay H."/>
            <person name="Altun S."/>
            <person name="Duman M."/>
        </authorList>
    </citation>
    <scope>NUCLEOTIDE SEQUENCE</scope>
    <source>
        <strain evidence="2">F-126</strain>
    </source>
</reference>
<protein>
    <submittedName>
        <fullName evidence="2">Uncharacterized protein</fullName>
    </submittedName>
</protein>
<accession>A0ABS8LYW5</accession>
<dbReference type="EMBL" id="JAJJMN010000001">
    <property type="protein sequence ID" value="MCC9017237.1"/>
    <property type="molecule type" value="Genomic_DNA"/>
</dbReference>
<evidence type="ECO:0000256" key="1">
    <source>
        <dbReference type="SAM" id="Phobius"/>
    </source>
</evidence>
<gene>
    <name evidence="2" type="ORF">LNQ34_05555</name>
</gene>
<sequence length="72" mass="8294">MGFLDLLDLLNNASKAGKTQNLTKNYVEKFIDKNEYVGERIKYFIGFLFITLFLIVLGLGIIFLIFKTIKQS</sequence>
<organism evidence="2 3">
    <name type="scientific">Flavobacterium lipolyticum</name>
    <dbReference type="NCBI Taxonomy" id="2893754"/>
    <lineage>
        <taxon>Bacteria</taxon>
        <taxon>Pseudomonadati</taxon>
        <taxon>Bacteroidota</taxon>
        <taxon>Flavobacteriia</taxon>
        <taxon>Flavobacteriales</taxon>
        <taxon>Flavobacteriaceae</taxon>
        <taxon>Flavobacterium</taxon>
    </lineage>
</organism>
<dbReference type="RefSeq" id="WP_202703308.1">
    <property type="nucleotide sequence ID" value="NZ_JAJJMN010000001.1"/>
</dbReference>
<feature type="transmembrane region" description="Helical" evidence="1">
    <location>
        <begin position="43"/>
        <end position="66"/>
    </location>
</feature>
<dbReference type="Proteomes" id="UP001430700">
    <property type="component" value="Unassembled WGS sequence"/>
</dbReference>
<proteinExistence type="predicted"/>
<evidence type="ECO:0000313" key="3">
    <source>
        <dbReference type="Proteomes" id="UP001430700"/>
    </source>
</evidence>
<comment type="caution">
    <text evidence="2">The sequence shown here is derived from an EMBL/GenBank/DDBJ whole genome shotgun (WGS) entry which is preliminary data.</text>
</comment>
<keyword evidence="1" id="KW-1133">Transmembrane helix</keyword>